<name>A0A166GKZ0_9AGAM</name>
<accession>A0A166GKZ0</accession>
<dbReference type="STRING" id="1314776.A0A166GKZ0"/>
<protein>
    <recommendedName>
        <fullName evidence="1">T6SS Phospholipase effector Tle1-like catalytic domain-containing protein</fullName>
    </recommendedName>
</protein>
<organism evidence="2 3">
    <name type="scientific">Sistotremastrum suecicum HHB10207 ss-3</name>
    <dbReference type="NCBI Taxonomy" id="1314776"/>
    <lineage>
        <taxon>Eukaryota</taxon>
        <taxon>Fungi</taxon>
        <taxon>Dikarya</taxon>
        <taxon>Basidiomycota</taxon>
        <taxon>Agaricomycotina</taxon>
        <taxon>Agaricomycetes</taxon>
        <taxon>Sistotremastrales</taxon>
        <taxon>Sistotremastraceae</taxon>
        <taxon>Sistotremastrum</taxon>
    </lineage>
</organism>
<dbReference type="InterPro" id="IPR029058">
    <property type="entry name" value="AB_hydrolase_fold"/>
</dbReference>
<gene>
    <name evidence="2" type="ORF">SISSUDRAFT_1059098</name>
</gene>
<keyword evidence="3" id="KW-1185">Reference proteome</keyword>
<reference evidence="2 3" key="1">
    <citation type="journal article" date="2016" name="Mol. Biol. Evol.">
        <title>Comparative Genomics of Early-Diverging Mushroom-Forming Fungi Provides Insights into the Origins of Lignocellulose Decay Capabilities.</title>
        <authorList>
            <person name="Nagy L.G."/>
            <person name="Riley R."/>
            <person name="Tritt A."/>
            <person name="Adam C."/>
            <person name="Daum C."/>
            <person name="Floudas D."/>
            <person name="Sun H."/>
            <person name="Yadav J.S."/>
            <person name="Pangilinan J."/>
            <person name="Larsson K.H."/>
            <person name="Matsuura K."/>
            <person name="Barry K."/>
            <person name="Labutti K."/>
            <person name="Kuo R."/>
            <person name="Ohm R.A."/>
            <person name="Bhattacharya S.S."/>
            <person name="Shirouzu T."/>
            <person name="Yoshinaga Y."/>
            <person name="Martin F.M."/>
            <person name="Grigoriev I.V."/>
            <person name="Hibbett D.S."/>
        </authorList>
    </citation>
    <scope>NUCLEOTIDE SEQUENCE [LARGE SCALE GENOMIC DNA]</scope>
    <source>
        <strain evidence="2 3">HHB10207 ss-3</strain>
    </source>
</reference>
<dbReference type="InterPro" id="IPR018712">
    <property type="entry name" value="Tle1-like_cat"/>
</dbReference>
<evidence type="ECO:0000313" key="2">
    <source>
        <dbReference type="EMBL" id="KZT41776.1"/>
    </source>
</evidence>
<dbReference type="OrthoDB" id="3162439at2759"/>
<dbReference type="AlphaFoldDB" id="A0A166GKZ0"/>
<proteinExistence type="predicted"/>
<evidence type="ECO:0000313" key="3">
    <source>
        <dbReference type="Proteomes" id="UP000076798"/>
    </source>
</evidence>
<dbReference type="PANTHER" id="PTHR33840">
    <property type="match status" value="1"/>
</dbReference>
<dbReference type="Gene3D" id="3.40.50.1820">
    <property type="entry name" value="alpha/beta hydrolase"/>
    <property type="match status" value="1"/>
</dbReference>
<evidence type="ECO:0000259" key="1">
    <source>
        <dbReference type="Pfam" id="PF09994"/>
    </source>
</evidence>
<dbReference type="Proteomes" id="UP000076798">
    <property type="component" value="Unassembled WGS sequence"/>
</dbReference>
<dbReference type="Pfam" id="PF09994">
    <property type="entry name" value="T6SS_Tle1-like_cat"/>
    <property type="match status" value="1"/>
</dbReference>
<dbReference type="PANTHER" id="PTHR33840:SF2">
    <property type="entry name" value="TLE1 PHOSPHOLIPASE DOMAIN-CONTAINING PROTEIN"/>
    <property type="match status" value="1"/>
</dbReference>
<feature type="domain" description="T6SS Phospholipase effector Tle1-like catalytic" evidence="1">
    <location>
        <begin position="73"/>
        <end position="368"/>
    </location>
</feature>
<dbReference type="EMBL" id="KV428018">
    <property type="protein sequence ID" value="KZT41776.1"/>
    <property type="molecule type" value="Genomic_DNA"/>
</dbReference>
<sequence>MSYQRIPDYVHTLGHRLTGTDSHHTLIDVGLDGPNGKAAPESPPARVEANQIIPPTVPLDETCWPPITKNRPRTLVLCFDGTGDQFDDDNSNIVRIFQCLKKNDPTRQMVYYQPGIGTYVDPTMTGGALKTYVASKLDEAVAWYFHAHVKDGYEFLMDHYVAGDRICLFGFSRGAYTARALAGMVHSVGLLPQANKQQVPFAWKFYSENNTPEGLIKASEFKAAFSNNVIIDFVGVFDTVASVGLFSKELPFATSNRAIRIFRHALALDERRVKFKANHFHNPPKPLKAETERKIKAHQITGSLKQSEATAKVTVIDPNAPSTRPKKAPTDHKEVWFAGCHCDVGGGSVKNDVKTNLAMIPLRWMIKETIETETGILFDLAQLSLLGLTPVLPSSPTLILSPEVAPKKELPRLTDVWQKDEKPLVPSLENLNAVEHKTDQIDKSWFWRFLEWIPFKVSYLNDEGVFVTTDKRKPNRGQGRTIPNPKNPSYPLYIHQSVQYRWNNFEYVDAPLPSLPGSFPDEGRKRSTYKPKAIWLDELKQERELDFADPDLKPFIHWVE</sequence>
<dbReference type="SUPFAM" id="SSF53474">
    <property type="entry name" value="alpha/beta-Hydrolases"/>
    <property type="match status" value="1"/>
</dbReference>